<evidence type="ECO:0000313" key="2">
    <source>
        <dbReference type="Proteomes" id="UP001165960"/>
    </source>
</evidence>
<proteinExistence type="predicted"/>
<gene>
    <name evidence="1" type="ORF">DSO57_1000178</name>
</gene>
<keyword evidence="2" id="KW-1185">Reference proteome</keyword>
<accession>A0ACC2T970</accession>
<evidence type="ECO:0000313" key="1">
    <source>
        <dbReference type="EMBL" id="KAJ9071173.1"/>
    </source>
</evidence>
<name>A0ACC2T970_9FUNG</name>
<comment type="caution">
    <text evidence="1">The sequence shown here is derived from an EMBL/GenBank/DDBJ whole genome shotgun (WGS) entry which is preliminary data.</text>
</comment>
<dbReference type="Proteomes" id="UP001165960">
    <property type="component" value="Unassembled WGS sequence"/>
</dbReference>
<protein>
    <submittedName>
        <fullName evidence="1">Uncharacterized protein</fullName>
    </submittedName>
</protein>
<reference evidence="1" key="1">
    <citation type="submission" date="2022-04" db="EMBL/GenBank/DDBJ databases">
        <title>Genome of the entomopathogenic fungus Entomophthora muscae.</title>
        <authorList>
            <person name="Elya C."/>
            <person name="Lovett B.R."/>
            <person name="Lee E."/>
            <person name="Macias A.M."/>
            <person name="Hajek A.E."/>
            <person name="De Bivort B.L."/>
            <person name="Kasson M.T."/>
            <person name="De Fine Licht H.H."/>
            <person name="Stajich J.E."/>
        </authorList>
    </citation>
    <scope>NUCLEOTIDE SEQUENCE</scope>
    <source>
        <strain evidence="1">Berkeley</strain>
    </source>
</reference>
<dbReference type="EMBL" id="QTSX02003551">
    <property type="protein sequence ID" value="KAJ9071173.1"/>
    <property type="molecule type" value="Genomic_DNA"/>
</dbReference>
<organism evidence="1 2">
    <name type="scientific">Entomophthora muscae</name>
    <dbReference type="NCBI Taxonomy" id="34485"/>
    <lineage>
        <taxon>Eukaryota</taxon>
        <taxon>Fungi</taxon>
        <taxon>Fungi incertae sedis</taxon>
        <taxon>Zoopagomycota</taxon>
        <taxon>Entomophthoromycotina</taxon>
        <taxon>Entomophthoromycetes</taxon>
        <taxon>Entomophthorales</taxon>
        <taxon>Entomophthoraceae</taxon>
        <taxon>Entomophthora</taxon>
    </lineage>
</organism>
<sequence>MMEPTVTVKAAEKQVVLHDVDGSYLDLGVHLDQLLVPQLALVGTDPVFAALFLALSEPREVTGTGL</sequence>